<reference evidence="1" key="1">
    <citation type="submission" date="2014-09" db="EMBL/GenBank/DDBJ databases">
        <authorList>
            <person name="Magalhaes I.L.F."/>
            <person name="Oliveira U."/>
            <person name="Santos F.R."/>
            <person name="Vidigal T.H.D.A."/>
            <person name="Brescovit A.D."/>
            <person name="Santos A.J."/>
        </authorList>
    </citation>
    <scope>NUCLEOTIDE SEQUENCE</scope>
    <source>
        <tissue evidence="1">Shoot tissue taken approximately 20 cm above the soil surface</tissue>
    </source>
</reference>
<dbReference type="EMBL" id="GBRH01244451">
    <property type="protein sequence ID" value="JAD53444.1"/>
    <property type="molecule type" value="Transcribed_RNA"/>
</dbReference>
<name>A0A0A9ANY3_ARUDO</name>
<accession>A0A0A9ANY3</accession>
<proteinExistence type="predicted"/>
<evidence type="ECO:0000313" key="1">
    <source>
        <dbReference type="EMBL" id="JAD53444.1"/>
    </source>
</evidence>
<organism evidence="1">
    <name type="scientific">Arundo donax</name>
    <name type="common">Giant reed</name>
    <name type="synonym">Donax arundinaceus</name>
    <dbReference type="NCBI Taxonomy" id="35708"/>
    <lineage>
        <taxon>Eukaryota</taxon>
        <taxon>Viridiplantae</taxon>
        <taxon>Streptophyta</taxon>
        <taxon>Embryophyta</taxon>
        <taxon>Tracheophyta</taxon>
        <taxon>Spermatophyta</taxon>
        <taxon>Magnoliopsida</taxon>
        <taxon>Liliopsida</taxon>
        <taxon>Poales</taxon>
        <taxon>Poaceae</taxon>
        <taxon>PACMAD clade</taxon>
        <taxon>Arundinoideae</taxon>
        <taxon>Arundineae</taxon>
        <taxon>Arundo</taxon>
    </lineage>
</organism>
<dbReference type="AlphaFoldDB" id="A0A0A9ANY3"/>
<reference evidence="1" key="2">
    <citation type="journal article" date="2015" name="Data Brief">
        <title>Shoot transcriptome of the giant reed, Arundo donax.</title>
        <authorList>
            <person name="Barrero R.A."/>
            <person name="Guerrero F.D."/>
            <person name="Moolhuijzen P."/>
            <person name="Goolsby J.A."/>
            <person name="Tidwell J."/>
            <person name="Bellgard S.E."/>
            <person name="Bellgard M.I."/>
        </authorList>
    </citation>
    <scope>NUCLEOTIDE SEQUENCE</scope>
    <source>
        <tissue evidence="1">Shoot tissue taken approximately 20 cm above the soil surface</tissue>
    </source>
</reference>
<protein>
    <submittedName>
        <fullName evidence="1">Uncharacterized protein</fullName>
    </submittedName>
</protein>
<sequence length="72" mass="8345">MLKKRIKTLVSENCELFGRDILGDLQIFCISSTMGFFSCILRTLPRNIFFPERRGSVSYPPSITCNLSLWWP</sequence>